<keyword evidence="8" id="KW-0411">Iron-sulfur</keyword>
<evidence type="ECO:0000256" key="1">
    <source>
        <dbReference type="ARBA" id="ARBA00010312"/>
    </source>
</evidence>
<name>A0A075WUJ9_9BACT</name>
<keyword evidence="4" id="KW-0479">Metal-binding</keyword>
<dbReference type="PANTHER" id="PTHR43742:SF9">
    <property type="entry name" value="TETRATHIONATE REDUCTASE SUBUNIT A"/>
    <property type="match status" value="1"/>
</dbReference>
<organism evidence="10 11">
    <name type="scientific">Thermodesulfobacterium commune DSM 2178</name>
    <dbReference type="NCBI Taxonomy" id="289377"/>
    <lineage>
        <taxon>Bacteria</taxon>
        <taxon>Pseudomonadati</taxon>
        <taxon>Thermodesulfobacteriota</taxon>
        <taxon>Thermodesulfobacteria</taxon>
        <taxon>Thermodesulfobacteriales</taxon>
        <taxon>Thermodesulfobacteriaceae</taxon>
        <taxon>Thermodesulfobacterium</taxon>
    </lineage>
</organism>
<dbReference type="RefSeq" id="WP_038061667.1">
    <property type="nucleotide sequence ID" value="NZ_CP008796.1"/>
</dbReference>
<dbReference type="HOGENOM" id="CLU_000422_13_3_0"/>
<dbReference type="Pfam" id="PF04879">
    <property type="entry name" value="Molybdop_Fe4S4"/>
    <property type="match status" value="1"/>
</dbReference>
<dbReference type="CDD" id="cd02778">
    <property type="entry name" value="MopB_CT_Thiosulfate-R-like"/>
    <property type="match status" value="1"/>
</dbReference>
<dbReference type="Gene3D" id="2.20.25.90">
    <property type="entry name" value="ADC-like domains"/>
    <property type="match status" value="1"/>
</dbReference>
<dbReference type="FunFam" id="2.40.40.20:FF:000050">
    <property type="entry name" value="Thiosulfate reductase"/>
    <property type="match status" value="1"/>
</dbReference>
<sequence length="732" mass="81732">MKWSRRDFLKVVAGSGGIGVIGATQVDRLLGLGRKPEGKPIYVPTVCEMCFWRCGVIAKVVDGKVVKLDGHPAHPQSRGKLCARGHGGIGLLYDPDRLKHPLIRVGQRGEGKFKKASWDEALNYVAEKMLKIKETYGPESVALFTHGTISTYFIHLLWAYGSPNLGMPSYALCRGARDIAFKLTFGAPVGNPERADLKNSKVIVLMGFHIGENAHNSMCQEFAEAVGKGATVIVVDPRFSTAASKAKYWLPIKPATDLALLLAWINVIITEGLYDKEYVAKYTEGFDKLAEAVKEYTPQWAEKETDIPVSLIIETARIMGKNKPSVLIHPGRHTAWYGDNTQRVRAIAILTALLGAYGRPGGIYLPPKNPLSEYGFGDFCGVPYPEHQKPEINKGPYPFTEEEGVIPEIIKATLTEKPYPIKGWLITGTNLIKSTPNQRDTIEAIKKLDLVVAVDMMPFDHVLYADVVLPECTYLERYDDIFVVKERSIGLALRQPVVNPMYDTKPGWWIAKELGVRLGLKEYFPYNDFEDFLKAKCEALGLNFEELKQKGYIEIPGTANPYINESSEVKFKTPSGKIELYSKQLEEAGFPPIPTYTKHEQPPKGYFRLIYGRVPVHTFSRTTNNPSLWELMKENAAWLNAKVAKKLGLKNGDYVVLVNQDGVKSNKVKLKVTERIRPDCVYVPHGFGSFSPMLKRAYLNGADDQQLITRYAVDPISGSVGMRINFVKIEKA</sequence>
<dbReference type="OrthoDB" id="9803192at2"/>
<dbReference type="Pfam" id="PF00384">
    <property type="entry name" value="Molybdopterin"/>
    <property type="match status" value="1"/>
</dbReference>
<evidence type="ECO:0000256" key="6">
    <source>
        <dbReference type="ARBA" id="ARBA00023002"/>
    </source>
</evidence>
<evidence type="ECO:0000256" key="5">
    <source>
        <dbReference type="ARBA" id="ARBA00022729"/>
    </source>
</evidence>
<dbReference type="InterPro" id="IPR009010">
    <property type="entry name" value="Asp_de-COase-like_dom_sf"/>
</dbReference>
<dbReference type="GO" id="GO:0051539">
    <property type="term" value="F:4 iron, 4 sulfur cluster binding"/>
    <property type="evidence" value="ECO:0007669"/>
    <property type="project" value="UniProtKB-KW"/>
</dbReference>
<keyword evidence="5" id="KW-0732">Signal</keyword>
<evidence type="ECO:0000256" key="8">
    <source>
        <dbReference type="ARBA" id="ARBA00023014"/>
    </source>
</evidence>
<dbReference type="KEGG" id="tcm:HL41_04470"/>
<dbReference type="STRING" id="289377.HL41_04470"/>
<dbReference type="FunFam" id="2.20.25.90:FF:000005">
    <property type="entry name" value="Thiosulfate reductase PhsA"/>
    <property type="match status" value="1"/>
</dbReference>
<dbReference type="GO" id="GO:0016491">
    <property type="term" value="F:oxidoreductase activity"/>
    <property type="evidence" value="ECO:0007669"/>
    <property type="project" value="UniProtKB-KW"/>
</dbReference>
<reference evidence="10 11" key="1">
    <citation type="journal article" date="2015" name="Genome Announc.">
        <title>Genome Sequence of a Sulfate-Reducing Thermophilic Bacterium, Thermodesulfobacterium commune DSM 2178T (Phylum Thermodesulfobacteria).</title>
        <authorList>
            <person name="Bhatnagar S."/>
            <person name="Badger J.H."/>
            <person name="Madupu R."/>
            <person name="Khouri H.M."/>
            <person name="O'Connor E.M."/>
            <person name="Robb F.T."/>
            <person name="Ward N.L."/>
            <person name="Eisen J.A."/>
        </authorList>
    </citation>
    <scope>NUCLEOTIDE SEQUENCE [LARGE SCALE GENOMIC DNA]</scope>
    <source>
        <strain evidence="10 11">DSM 2178</strain>
    </source>
</reference>
<keyword evidence="6" id="KW-0560">Oxidoreductase</keyword>
<evidence type="ECO:0000313" key="10">
    <source>
        <dbReference type="EMBL" id="AIH04078.1"/>
    </source>
</evidence>
<dbReference type="PaxDb" id="289377-HL41_04470"/>
<evidence type="ECO:0000259" key="9">
    <source>
        <dbReference type="PROSITE" id="PS51669"/>
    </source>
</evidence>
<dbReference type="GO" id="GO:0043546">
    <property type="term" value="F:molybdopterin cofactor binding"/>
    <property type="evidence" value="ECO:0007669"/>
    <property type="project" value="InterPro"/>
</dbReference>
<dbReference type="InterPro" id="IPR006656">
    <property type="entry name" value="Mopterin_OxRdtase"/>
</dbReference>
<dbReference type="CDD" id="cd02755">
    <property type="entry name" value="MopB_Thiosulfate-R-like"/>
    <property type="match status" value="1"/>
</dbReference>
<keyword evidence="11" id="KW-1185">Reference proteome</keyword>
<dbReference type="Pfam" id="PF01568">
    <property type="entry name" value="Molydop_binding"/>
    <property type="match status" value="1"/>
</dbReference>
<accession>A0A075WUJ9</accession>
<dbReference type="SMART" id="SM00926">
    <property type="entry name" value="Molybdop_Fe4S4"/>
    <property type="match status" value="1"/>
</dbReference>
<keyword evidence="7" id="KW-0408">Iron</keyword>
<protein>
    <submittedName>
        <fullName evidence="10">Nitrate reductase</fullName>
    </submittedName>
</protein>
<comment type="similarity">
    <text evidence="1">Belongs to the prokaryotic molybdopterin-containing oxidoreductase family.</text>
</comment>
<keyword evidence="3" id="KW-0500">Molybdenum</keyword>
<dbReference type="eggNOG" id="COG0243">
    <property type="taxonomic scope" value="Bacteria"/>
</dbReference>
<evidence type="ECO:0000256" key="7">
    <source>
        <dbReference type="ARBA" id="ARBA00023004"/>
    </source>
</evidence>
<dbReference type="Proteomes" id="UP000028481">
    <property type="component" value="Chromosome"/>
</dbReference>
<dbReference type="InterPro" id="IPR006963">
    <property type="entry name" value="Mopterin_OxRdtase_4Fe-4S_dom"/>
</dbReference>
<evidence type="ECO:0000256" key="2">
    <source>
        <dbReference type="ARBA" id="ARBA00022485"/>
    </source>
</evidence>
<dbReference type="Gene3D" id="3.40.50.740">
    <property type="match status" value="1"/>
</dbReference>
<proteinExistence type="inferred from homology"/>
<dbReference type="SUPFAM" id="SSF53706">
    <property type="entry name" value="Formate dehydrogenase/DMSO reductase, domains 1-3"/>
    <property type="match status" value="1"/>
</dbReference>
<dbReference type="PROSITE" id="PS51669">
    <property type="entry name" value="4FE4S_MOW_BIS_MGD"/>
    <property type="match status" value="1"/>
</dbReference>
<dbReference type="GO" id="GO:0046872">
    <property type="term" value="F:metal ion binding"/>
    <property type="evidence" value="ECO:0007669"/>
    <property type="project" value="UniProtKB-KW"/>
</dbReference>
<dbReference type="InterPro" id="IPR050612">
    <property type="entry name" value="Prok_Mopterin_Oxidored"/>
</dbReference>
<evidence type="ECO:0000256" key="4">
    <source>
        <dbReference type="ARBA" id="ARBA00022723"/>
    </source>
</evidence>
<dbReference type="Gene3D" id="3.30.2070.10">
    <property type="entry name" value="Formate dehydrogenase/DMSO reductase"/>
    <property type="match status" value="1"/>
</dbReference>
<dbReference type="Gene3D" id="3.40.228.10">
    <property type="entry name" value="Dimethylsulfoxide Reductase, domain 2"/>
    <property type="match status" value="1"/>
</dbReference>
<evidence type="ECO:0000313" key="11">
    <source>
        <dbReference type="Proteomes" id="UP000028481"/>
    </source>
</evidence>
<feature type="domain" description="4Fe-4S Mo/W bis-MGD-type" evidence="9">
    <location>
        <begin position="40"/>
        <end position="96"/>
    </location>
</feature>
<dbReference type="Gene3D" id="2.40.40.20">
    <property type="match status" value="1"/>
</dbReference>
<dbReference type="SUPFAM" id="SSF50692">
    <property type="entry name" value="ADC-like"/>
    <property type="match status" value="1"/>
</dbReference>
<dbReference type="AlphaFoldDB" id="A0A075WUJ9"/>
<dbReference type="PANTHER" id="PTHR43742">
    <property type="entry name" value="TRIMETHYLAMINE-N-OXIDE REDUCTASE"/>
    <property type="match status" value="1"/>
</dbReference>
<dbReference type="InterPro" id="IPR006657">
    <property type="entry name" value="MoPterin_dinucl-bd_dom"/>
</dbReference>
<keyword evidence="2" id="KW-0004">4Fe-4S</keyword>
<dbReference type="EMBL" id="CP008796">
    <property type="protein sequence ID" value="AIH04078.1"/>
    <property type="molecule type" value="Genomic_DNA"/>
</dbReference>
<gene>
    <name evidence="10" type="ORF">HL41_04470</name>
</gene>
<evidence type="ECO:0000256" key="3">
    <source>
        <dbReference type="ARBA" id="ARBA00022505"/>
    </source>
</evidence>